<evidence type="ECO:0000256" key="1">
    <source>
        <dbReference type="SAM" id="MobiDB-lite"/>
    </source>
</evidence>
<feature type="compositionally biased region" description="Basic residues" evidence="1">
    <location>
        <begin position="87"/>
        <end position="96"/>
    </location>
</feature>
<name>A0ABN9RFE0_9DINO</name>
<feature type="compositionally biased region" description="Basic residues" evidence="1">
    <location>
        <begin position="1"/>
        <end position="11"/>
    </location>
</feature>
<gene>
    <name evidence="2" type="ORF">PCOR1329_LOCUS20250</name>
</gene>
<evidence type="ECO:0000313" key="2">
    <source>
        <dbReference type="EMBL" id="CAK0817745.1"/>
    </source>
</evidence>
<protein>
    <recommendedName>
        <fullName evidence="4">Peroxisomal membrane protein PEX16</fullName>
    </recommendedName>
</protein>
<feature type="compositionally biased region" description="Low complexity" evidence="1">
    <location>
        <begin position="61"/>
        <end position="86"/>
    </location>
</feature>
<keyword evidence="3" id="KW-1185">Reference proteome</keyword>
<comment type="caution">
    <text evidence="2">The sequence shown here is derived from an EMBL/GenBank/DDBJ whole genome shotgun (WGS) entry which is preliminary data.</text>
</comment>
<organism evidence="2 3">
    <name type="scientific">Prorocentrum cordatum</name>
    <dbReference type="NCBI Taxonomy" id="2364126"/>
    <lineage>
        <taxon>Eukaryota</taxon>
        <taxon>Sar</taxon>
        <taxon>Alveolata</taxon>
        <taxon>Dinophyceae</taxon>
        <taxon>Prorocentrales</taxon>
        <taxon>Prorocentraceae</taxon>
        <taxon>Prorocentrum</taxon>
    </lineage>
</organism>
<feature type="compositionally biased region" description="Basic and acidic residues" evidence="1">
    <location>
        <begin position="97"/>
        <end position="107"/>
    </location>
</feature>
<sequence length="245" mass="26331">RRGRGRARAAGRRPGEAAGRGITDRRHASSFRRRAPQPTAIAAEGGTGEEGGRRRKRSENSTTGRGARPTATAAPSPRAAAGCRAGSRPHRRRCLRGPRDPLREGRRLPGRPGRGRGRGGPGGLPGRAEARDVGQRLALPVLRGGVVLPGRAEALAARQGEARVRVLRGEGELHGLLRAFVHHLLPELPLVAHAVQLALMCCWEIWSSRSTEWSAFLLTRSMMLLPVLLRGQLPPGLLDARGEVL</sequence>
<feature type="non-terminal residue" evidence="2">
    <location>
        <position position="245"/>
    </location>
</feature>
<proteinExistence type="predicted"/>
<feature type="non-terminal residue" evidence="2">
    <location>
        <position position="1"/>
    </location>
</feature>
<dbReference type="Proteomes" id="UP001189429">
    <property type="component" value="Unassembled WGS sequence"/>
</dbReference>
<evidence type="ECO:0008006" key="4">
    <source>
        <dbReference type="Google" id="ProtNLM"/>
    </source>
</evidence>
<evidence type="ECO:0000313" key="3">
    <source>
        <dbReference type="Proteomes" id="UP001189429"/>
    </source>
</evidence>
<feature type="region of interest" description="Disordered" evidence="1">
    <location>
        <begin position="1"/>
        <end position="128"/>
    </location>
</feature>
<accession>A0ABN9RFE0</accession>
<dbReference type="EMBL" id="CAUYUJ010006546">
    <property type="protein sequence ID" value="CAK0817745.1"/>
    <property type="molecule type" value="Genomic_DNA"/>
</dbReference>
<reference evidence="2" key="1">
    <citation type="submission" date="2023-10" db="EMBL/GenBank/DDBJ databases">
        <authorList>
            <person name="Chen Y."/>
            <person name="Shah S."/>
            <person name="Dougan E. K."/>
            <person name="Thang M."/>
            <person name="Chan C."/>
        </authorList>
    </citation>
    <scope>NUCLEOTIDE SEQUENCE [LARGE SCALE GENOMIC DNA]</scope>
</reference>